<dbReference type="InterPro" id="IPR002078">
    <property type="entry name" value="Sigma_54_int"/>
</dbReference>
<evidence type="ECO:0000256" key="3">
    <source>
        <dbReference type="ARBA" id="ARBA00023015"/>
    </source>
</evidence>
<keyword evidence="2" id="KW-0067">ATP-binding</keyword>
<dbReference type="Gene3D" id="3.40.50.300">
    <property type="entry name" value="P-loop containing nucleotide triphosphate hydrolases"/>
    <property type="match status" value="1"/>
</dbReference>
<feature type="compositionally biased region" description="Basic and acidic residues" evidence="5">
    <location>
        <begin position="11"/>
        <end position="29"/>
    </location>
</feature>
<evidence type="ECO:0000256" key="4">
    <source>
        <dbReference type="ARBA" id="ARBA00023163"/>
    </source>
</evidence>
<keyword evidence="8" id="KW-1185">Reference proteome</keyword>
<evidence type="ECO:0000256" key="1">
    <source>
        <dbReference type="ARBA" id="ARBA00022741"/>
    </source>
</evidence>
<sequence>MLCMPRSRQAQPDRRQYSKTASDRLEDARTASPTNVAVSATISVMANSTKIRPLGRLIDKANSPFWVIGPDGCLVYLSAAVGDWLTVEPESLIGRRCLAGTSITDDPLDFLAASLAAPPGILKYGTASLLIQPTFPGAKSRRIAALDTRFVRLGRDDEAITLAVAGSFHDHVADPVIDAAVVLRRQLDSWRRRHESIAQGVFVGNSRLAQRIGKQIRLAGSVRSDVLILSPPGCFAESIAASVHQHSAAGEPLATIDGPLMDAELLDASLAAVIVHLADSDTSTATAILKGIDQTPLEAQLRLVEHLRESKHRLRLIAIAGDRAEISTTADTEPHPELDVFLEESLPVGIMPPLADHLCGLAIRLNPLADRIADLPLIATAMLDRRRAGGDGLADRFARAALDAMVIYPWPDNFRELDQAVRHAMRSCPGQVIGLEHLPLAIRSYRPNESVPKPQQTIDLDQVVARFESDLIREALEASDGNRAEAARKLNISRARLLRKLESIDDGDSP</sequence>
<dbReference type="InterPro" id="IPR027417">
    <property type="entry name" value="P-loop_NTPase"/>
</dbReference>
<protein>
    <submittedName>
        <fullName evidence="7">Transcriptional regulatory protein ZraR</fullName>
    </submittedName>
</protein>
<gene>
    <name evidence="7" type="primary">zraR_12</name>
    <name evidence="7" type="ORF">Enr13x_71190</name>
</gene>
<reference evidence="7 8" key="1">
    <citation type="submission" date="2019-03" db="EMBL/GenBank/DDBJ databases">
        <title>Deep-cultivation of Planctomycetes and their phenomic and genomic characterization uncovers novel biology.</title>
        <authorList>
            <person name="Wiegand S."/>
            <person name="Jogler M."/>
            <person name="Boedeker C."/>
            <person name="Pinto D."/>
            <person name="Vollmers J."/>
            <person name="Rivas-Marin E."/>
            <person name="Kohn T."/>
            <person name="Peeters S.H."/>
            <person name="Heuer A."/>
            <person name="Rast P."/>
            <person name="Oberbeckmann S."/>
            <person name="Bunk B."/>
            <person name="Jeske O."/>
            <person name="Meyerdierks A."/>
            <person name="Storesund J.E."/>
            <person name="Kallscheuer N."/>
            <person name="Luecker S."/>
            <person name="Lage O.M."/>
            <person name="Pohl T."/>
            <person name="Merkel B.J."/>
            <person name="Hornburger P."/>
            <person name="Mueller R.-W."/>
            <person name="Bruemmer F."/>
            <person name="Labrenz M."/>
            <person name="Spormann A.M."/>
            <person name="Op den Camp H."/>
            <person name="Overmann J."/>
            <person name="Amann R."/>
            <person name="Jetten M.S.M."/>
            <person name="Mascher T."/>
            <person name="Medema M.H."/>
            <person name="Devos D.P."/>
            <person name="Kaster A.-K."/>
            <person name="Ovreas L."/>
            <person name="Rohde M."/>
            <person name="Galperin M.Y."/>
            <person name="Jogler C."/>
        </authorList>
    </citation>
    <scope>NUCLEOTIDE SEQUENCE [LARGE SCALE GENOMIC DNA]</scope>
    <source>
        <strain evidence="7 8">Enr13</strain>
    </source>
</reference>
<evidence type="ECO:0000259" key="6">
    <source>
        <dbReference type="PROSITE" id="PS50045"/>
    </source>
</evidence>
<feature type="region of interest" description="Disordered" evidence="5">
    <location>
        <begin position="1"/>
        <end position="30"/>
    </location>
</feature>
<dbReference type="InterPro" id="IPR009057">
    <property type="entry name" value="Homeodomain-like_sf"/>
</dbReference>
<dbReference type="KEGG" id="snep:Enr13x_71190"/>
<dbReference type="GO" id="GO:0005524">
    <property type="term" value="F:ATP binding"/>
    <property type="evidence" value="ECO:0007669"/>
    <property type="project" value="UniProtKB-KW"/>
</dbReference>
<dbReference type="PROSITE" id="PS50045">
    <property type="entry name" value="SIGMA54_INTERACT_4"/>
    <property type="match status" value="1"/>
</dbReference>
<dbReference type="AlphaFoldDB" id="A0A518I266"/>
<dbReference type="GO" id="GO:0043565">
    <property type="term" value="F:sequence-specific DNA binding"/>
    <property type="evidence" value="ECO:0007669"/>
    <property type="project" value="InterPro"/>
</dbReference>
<dbReference type="Gene3D" id="1.10.10.60">
    <property type="entry name" value="Homeodomain-like"/>
    <property type="match status" value="1"/>
</dbReference>
<evidence type="ECO:0000313" key="7">
    <source>
        <dbReference type="EMBL" id="QDV47210.1"/>
    </source>
</evidence>
<keyword evidence="3" id="KW-0805">Transcription regulation</keyword>
<evidence type="ECO:0000256" key="5">
    <source>
        <dbReference type="SAM" id="MobiDB-lite"/>
    </source>
</evidence>
<dbReference type="InterPro" id="IPR058031">
    <property type="entry name" value="AAA_lid_NorR"/>
</dbReference>
<keyword evidence="1" id="KW-0547">Nucleotide-binding</keyword>
<dbReference type="GO" id="GO:0006355">
    <property type="term" value="P:regulation of DNA-templated transcription"/>
    <property type="evidence" value="ECO:0007669"/>
    <property type="project" value="InterPro"/>
</dbReference>
<dbReference type="PANTHER" id="PTHR32071:SF57">
    <property type="entry name" value="C4-DICARBOXYLATE TRANSPORT TRANSCRIPTIONAL REGULATORY PROTEIN DCTD"/>
    <property type="match status" value="1"/>
</dbReference>
<dbReference type="Pfam" id="PF25601">
    <property type="entry name" value="AAA_lid_14"/>
    <property type="match status" value="1"/>
</dbReference>
<dbReference type="Gene3D" id="1.10.8.60">
    <property type="match status" value="1"/>
</dbReference>
<dbReference type="SUPFAM" id="SSF46689">
    <property type="entry name" value="Homeodomain-like"/>
    <property type="match status" value="1"/>
</dbReference>
<dbReference type="Pfam" id="PF14532">
    <property type="entry name" value="Sigma54_activ_2"/>
    <property type="match status" value="1"/>
</dbReference>
<organism evidence="7 8">
    <name type="scientific">Stieleria neptunia</name>
    <dbReference type="NCBI Taxonomy" id="2527979"/>
    <lineage>
        <taxon>Bacteria</taxon>
        <taxon>Pseudomonadati</taxon>
        <taxon>Planctomycetota</taxon>
        <taxon>Planctomycetia</taxon>
        <taxon>Pirellulales</taxon>
        <taxon>Pirellulaceae</taxon>
        <taxon>Stieleria</taxon>
    </lineage>
</organism>
<evidence type="ECO:0000313" key="8">
    <source>
        <dbReference type="Proteomes" id="UP000319004"/>
    </source>
</evidence>
<dbReference type="PRINTS" id="PR01590">
    <property type="entry name" value="HTHFIS"/>
</dbReference>
<dbReference type="SUPFAM" id="SSF52540">
    <property type="entry name" value="P-loop containing nucleoside triphosphate hydrolases"/>
    <property type="match status" value="1"/>
</dbReference>
<accession>A0A518I266</accession>
<name>A0A518I266_9BACT</name>
<dbReference type="EMBL" id="CP037423">
    <property type="protein sequence ID" value="QDV47210.1"/>
    <property type="molecule type" value="Genomic_DNA"/>
</dbReference>
<dbReference type="InterPro" id="IPR002197">
    <property type="entry name" value="HTH_Fis"/>
</dbReference>
<dbReference type="Pfam" id="PF02954">
    <property type="entry name" value="HTH_8"/>
    <property type="match status" value="1"/>
</dbReference>
<dbReference type="Proteomes" id="UP000319004">
    <property type="component" value="Chromosome"/>
</dbReference>
<keyword evidence="4" id="KW-0804">Transcription</keyword>
<proteinExistence type="predicted"/>
<feature type="domain" description="Sigma-54 factor interaction" evidence="6">
    <location>
        <begin position="202"/>
        <end position="426"/>
    </location>
</feature>
<dbReference type="PANTHER" id="PTHR32071">
    <property type="entry name" value="TRANSCRIPTIONAL REGULATORY PROTEIN"/>
    <property type="match status" value="1"/>
</dbReference>
<evidence type="ECO:0000256" key="2">
    <source>
        <dbReference type="ARBA" id="ARBA00022840"/>
    </source>
</evidence>
<dbReference type="OrthoDB" id="231230at2"/>